<evidence type="ECO:0000256" key="6">
    <source>
        <dbReference type="ARBA" id="ARBA00022801"/>
    </source>
</evidence>
<keyword evidence="5" id="KW-0227">DNA damage</keyword>
<keyword evidence="4" id="KW-0479">Metal-binding</keyword>
<dbReference type="GO" id="GO:0046872">
    <property type="term" value="F:metal ion binding"/>
    <property type="evidence" value="ECO:0007669"/>
    <property type="project" value="UniProtKB-KW"/>
</dbReference>
<dbReference type="GO" id="GO:0006302">
    <property type="term" value="P:double-strand break repair"/>
    <property type="evidence" value="ECO:0007669"/>
    <property type="project" value="TreeGrafter"/>
</dbReference>
<reference evidence="10" key="1">
    <citation type="submission" date="2021-10" db="EMBL/GenBank/DDBJ databases">
        <authorList>
            <person name="Criscuolo A."/>
        </authorList>
    </citation>
    <scope>NUCLEOTIDE SEQUENCE</scope>
    <source>
        <strain evidence="10">CIP111885</strain>
    </source>
</reference>
<evidence type="ECO:0000256" key="5">
    <source>
        <dbReference type="ARBA" id="ARBA00022763"/>
    </source>
</evidence>
<keyword evidence="6" id="KW-0378">Hydrolase</keyword>
<dbReference type="Pfam" id="PF03372">
    <property type="entry name" value="Exo_endo_phos"/>
    <property type="match status" value="1"/>
</dbReference>
<dbReference type="GO" id="GO:0070260">
    <property type="term" value="F:5'-tyrosyl-DNA phosphodiesterase activity"/>
    <property type="evidence" value="ECO:0007669"/>
    <property type="project" value="TreeGrafter"/>
</dbReference>
<dbReference type="EMBL" id="CAKJTG010000003">
    <property type="protein sequence ID" value="CAG9606835.1"/>
    <property type="molecule type" value="Genomic_DNA"/>
</dbReference>
<dbReference type="InterPro" id="IPR005135">
    <property type="entry name" value="Endo/exonuclease/phosphatase"/>
</dbReference>
<organism evidence="10 11">
    <name type="scientific">Pseudoneobacillus rhizosphaerae</name>
    <dbReference type="NCBI Taxonomy" id="2880968"/>
    <lineage>
        <taxon>Bacteria</taxon>
        <taxon>Bacillati</taxon>
        <taxon>Bacillota</taxon>
        <taxon>Bacilli</taxon>
        <taxon>Bacillales</taxon>
        <taxon>Bacillaceae</taxon>
        <taxon>Pseudoneobacillus</taxon>
    </lineage>
</organism>
<dbReference type="GO" id="GO:0003697">
    <property type="term" value="F:single-stranded DNA binding"/>
    <property type="evidence" value="ECO:0007669"/>
    <property type="project" value="TreeGrafter"/>
</dbReference>
<dbReference type="InterPro" id="IPR036691">
    <property type="entry name" value="Endo/exonu/phosph_ase_sf"/>
</dbReference>
<evidence type="ECO:0000256" key="2">
    <source>
        <dbReference type="ARBA" id="ARBA00001946"/>
    </source>
</evidence>
<evidence type="ECO:0000256" key="7">
    <source>
        <dbReference type="ARBA" id="ARBA00022842"/>
    </source>
</evidence>
<dbReference type="InterPro" id="IPR051547">
    <property type="entry name" value="TDP2-like"/>
</dbReference>
<evidence type="ECO:0000256" key="3">
    <source>
        <dbReference type="ARBA" id="ARBA00022722"/>
    </source>
</evidence>
<dbReference type="PANTHER" id="PTHR15822:SF4">
    <property type="entry name" value="TYROSYL-DNA PHOSPHODIESTERASE 2"/>
    <property type="match status" value="1"/>
</dbReference>
<evidence type="ECO:0000256" key="1">
    <source>
        <dbReference type="ARBA" id="ARBA00001936"/>
    </source>
</evidence>
<comment type="cofactor">
    <cofactor evidence="1">
        <name>Mn(2+)</name>
        <dbReference type="ChEBI" id="CHEBI:29035"/>
    </cofactor>
</comment>
<evidence type="ECO:0000259" key="9">
    <source>
        <dbReference type="Pfam" id="PF03372"/>
    </source>
</evidence>
<evidence type="ECO:0000313" key="11">
    <source>
        <dbReference type="Proteomes" id="UP000789845"/>
    </source>
</evidence>
<feature type="domain" description="Endonuclease/exonuclease/phosphatase" evidence="9">
    <location>
        <begin position="49"/>
        <end position="163"/>
    </location>
</feature>
<dbReference type="RefSeq" id="WP_230495119.1">
    <property type="nucleotide sequence ID" value="NZ_CAKJTG010000003.1"/>
</dbReference>
<proteinExistence type="predicted"/>
<dbReference type="GO" id="GO:0004518">
    <property type="term" value="F:nuclease activity"/>
    <property type="evidence" value="ECO:0007669"/>
    <property type="project" value="UniProtKB-KW"/>
</dbReference>
<keyword evidence="8" id="KW-0234">DNA repair</keyword>
<comment type="cofactor">
    <cofactor evidence="2">
        <name>Mg(2+)</name>
        <dbReference type="ChEBI" id="CHEBI:18420"/>
    </cofactor>
</comment>
<dbReference type="AlphaFoldDB" id="A0A9C7G703"/>
<sequence length="175" mass="19691">MIRKDHQLKVIKKQESNFTANFNGILQGWSSIDVQMDRQVFRMINTHLDPLNPTIRNAQALELMNGPANSILPLIITGDLNAPPNSLAYRIFIDNGFHDVWSEVGKGSGLTCCQGSDLLNTLSTLIRRIDYILYKNGWRPEKAELIGESESDRTNTGLWPSDHAGVWARLENEGE</sequence>
<keyword evidence="3" id="KW-0540">Nuclease</keyword>
<comment type="caution">
    <text evidence="10">The sequence shown here is derived from an EMBL/GenBank/DDBJ whole genome shotgun (WGS) entry which is preliminary data.</text>
</comment>
<dbReference type="GO" id="GO:0005737">
    <property type="term" value="C:cytoplasm"/>
    <property type="evidence" value="ECO:0007669"/>
    <property type="project" value="TreeGrafter"/>
</dbReference>
<keyword evidence="7" id="KW-0460">Magnesium</keyword>
<dbReference type="PANTHER" id="PTHR15822">
    <property type="entry name" value="TRAF AND TNF RECEPTOR-ASSOCIATED PROTEIN"/>
    <property type="match status" value="1"/>
</dbReference>
<gene>
    <name evidence="10" type="ORF">NEOCIP111885_00523</name>
</gene>
<dbReference type="Proteomes" id="UP000789845">
    <property type="component" value="Unassembled WGS sequence"/>
</dbReference>
<protein>
    <recommendedName>
        <fullName evidence="9">Endonuclease/exonuclease/phosphatase domain-containing protein</fullName>
    </recommendedName>
</protein>
<evidence type="ECO:0000313" key="10">
    <source>
        <dbReference type="EMBL" id="CAG9606835.1"/>
    </source>
</evidence>
<keyword evidence="11" id="KW-1185">Reference proteome</keyword>
<evidence type="ECO:0000256" key="8">
    <source>
        <dbReference type="ARBA" id="ARBA00023204"/>
    </source>
</evidence>
<dbReference type="Gene3D" id="3.60.10.10">
    <property type="entry name" value="Endonuclease/exonuclease/phosphatase"/>
    <property type="match status" value="1"/>
</dbReference>
<evidence type="ECO:0000256" key="4">
    <source>
        <dbReference type="ARBA" id="ARBA00022723"/>
    </source>
</evidence>
<dbReference type="SUPFAM" id="SSF56219">
    <property type="entry name" value="DNase I-like"/>
    <property type="match status" value="1"/>
</dbReference>
<name>A0A9C7G703_9BACI</name>
<accession>A0A9C7G703</accession>